<dbReference type="Gene3D" id="2.40.10.220">
    <property type="entry name" value="predicted glycosyltransferase like domains"/>
    <property type="match status" value="1"/>
</dbReference>
<name>A0A0F8Y365_9ZZZZ</name>
<feature type="domain" description="PilZ" evidence="1">
    <location>
        <begin position="14"/>
        <end position="114"/>
    </location>
</feature>
<accession>A0A0F8Y365</accession>
<protein>
    <recommendedName>
        <fullName evidence="1">PilZ domain-containing protein</fullName>
    </recommendedName>
</protein>
<dbReference type="GO" id="GO:0035438">
    <property type="term" value="F:cyclic-di-GMP binding"/>
    <property type="evidence" value="ECO:0007669"/>
    <property type="project" value="InterPro"/>
</dbReference>
<comment type="caution">
    <text evidence="2">The sequence shown here is derived from an EMBL/GenBank/DDBJ whole genome shotgun (WGS) entry which is preliminary data.</text>
</comment>
<dbReference type="AlphaFoldDB" id="A0A0F8Y365"/>
<gene>
    <name evidence="2" type="ORF">LCGC14_2870920</name>
</gene>
<sequence length="126" mass="13801">GLTSTWLAQSGLNRRINLRSKFTGKVDLLHMGKKWTLEARTLSEGGVFLRTSNTLAVSQMAGIEFRAGETLYCLKGEVIYHMSESSSPPEMGQGMALRFLDVEPDIAGELKAFVVELLSVKKTPPG</sequence>
<reference evidence="2" key="1">
    <citation type="journal article" date="2015" name="Nature">
        <title>Complex archaea that bridge the gap between prokaryotes and eukaryotes.</title>
        <authorList>
            <person name="Spang A."/>
            <person name="Saw J.H."/>
            <person name="Jorgensen S.L."/>
            <person name="Zaremba-Niedzwiedzka K."/>
            <person name="Martijn J."/>
            <person name="Lind A.E."/>
            <person name="van Eijk R."/>
            <person name="Schleper C."/>
            <person name="Guy L."/>
            <person name="Ettema T.J."/>
        </authorList>
    </citation>
    <scope>NUCLEOTIDE SEQUENCE</scope>
</reference>
<organism evidence="2">
    <name type="scientific">marine sediment metagenome</name>
    <dbReference type="NCBI Taxonomy" id="412755"/>
    <lineage>
        <taxon>unclassified sequences</taxon>
        <taxon>metagenomes</taxon>
        <taxon>ecological metagenomes</taxon>
    </lineage>
</organism>
<feature type="non-terminal residue" evidence="2">
    <location>
        <position position="1"/>
    </location>
</feature>
<dbReference type="InterPro" id="IPR009875">
    <property type="entry name" value="PilZ_domain"/>
</dbReference>
<evidence type="ECO:0000259" key="1">
    <source>
        <dbReference type="Pfam" id="PF07238"/>
    </source>
</evidence>
<proteinExistence type="predicted"/>
<dbReference type="Pfam" id="PF07238">
    <property type="entry name" value="PilZ"/>
    <property type="match status" value="1"/>
</dbReference>
<dbReference type="EMBL" id="LAZR01055734">
    <property type="protein sequence ID" value="KKK75718.1"/>
    <property type="molecule type" value="Genomic_DNA"/>
</dbReference>
<evidence type="ECO:0000313" key="2">
    <source>
        <dbReference type="EMBL" id="KKK75718.1"/>
    </source>
</evidence>